<feature type="region of interest" description="Disordered" evidence="6">
    <location>
        <begin position="610"/>
        <end position="671"/>
    </location>
</feature>
<dbReference type="OrthoDB" id="1928087at2759"/>
<dbReference type="GO" id="GO:0007130">
    <property type="term" value="P:synaptonemal complex assembly"/>
    <property type="evidence" value="ECO:0007669"/>
    <property type="project" value="TreeGrafter"/>
</dbReference>
<dbReference type="GO" id="GO:0005634">
    <property type="term" value="C:nucleus"/>
    <property type="evidence" value="ECO:0007669"/>
    <property type="project" value="UniProtKB-SubCell"/>
</dbReference>
<feature type="compositionally biased region" description="Polar residues" evidence="6">
    <location>
        <begin position="751"/>
        <end position="760"/>
    </location>
</feature>
<evidence type="ECO:0000256" key="5">
    <source>
        <dbReference type="ARBA" id="ARBA00023254"/>
    </source>
</evidence>
<dbReference type="Gene3D" id="3.30.40.10">
    <property type="entry name" value="Zinc/RING finger domain, C3HC4 (zinc finger)"/>
    <property type="match status" value="1"/>
</dbReference>
<dbReference type="PROSITE" id="PS50815">
    <property type="entry name" value="HORMA"/>
    <property type="match status" value="1"/>
</dbReference>
<dbReference type="InterPro" id="IPR011011">
    <property type="entry name" value="Znf_FYVE_PHD"/>
</dbReference>
<dbReference type="GO" id="GO:0051598">
    <property type="term" value="P:meiotic recombination checkpoint signaling"/>
    <property type="evidence" value="ECO:0007669"/>
    <property type="project" value="TreeGrafter"/>
</dbReference>
<dbReference type="GO" id="GO:0005694">
    <property type="term" value="C:chromosome"/>
    <property type="evidence" value="ECO:0007669"/>
    <property type="project" value="UniProtKB-SubCell"/>
</dbReference>
<evidence type="ECO:0000313" key="9">
    <source>
        <dbReference type="Proteomes" id="UP000244073"/>
    </source>
</evidence>
<dbReference type="InterPro" id="IPR051294">
    <property type="entry name" value="HORMA_MeioticProgression"/>
</dbReference>
<proteinExistence type="predicted"/>
<feature type="region of interest" description="Disordered" evidence="6">
    <location>
        <begin position="683"/>
        <end position="760"/>
    </location>
</feature>
<dbReference type="InterPro" id="IPR036570">
    <property type="entry name" value="HORMA_dom_sf"/>
</dbReference>
<feature type="compositionally biased region" description="Polar residues" evidence="6">
    <location>
        <begin position="623"/>
        <end position="664"/>
    </location>
</feature>
<evidence type="ECO:0000313" key="8">
    <source>
        <dbReference type="EMBL" id="PTU18108.1"/>
    </source>
</evidence>
<dbReference type="AlphaFoldDB" id="A0A2T5LP99"/>
<comment type="caution">
    <text evidence="8">The sequence shown here is derived from an EMBL/GenBank/DDBJ whole genome shotgun (WGS) entry which is preliminary data.</text>
</comment>
<evidence type="ECO:0000256" key="2">
    <source>
        <dbReference type="ARBA" id="ARBA00004286"/>
    </source>
</evidence>
<evidence type="ECO:0000256" key="4">
    <source>
        <dbReference type="ARBA" id="ARBA00023242"/>
    </source>
</evidence>
<dbReference type="RefSeq" id="XP_040749500.1">
    <property type="nucleotide sequence ID" value="XM_040894187.1"/>
</dbReference>
<dbReference type="Proteomes" id="UP000244073">
    <property type="component" value="Unassembled WGS sequence"/>
</dbReference>
<feature type="domain" description="HORMA" evidence="7">
    <location>
        <begin position="61"/>
        <end position="308"/>
    </location>
</feature>
<dbReference type="SUPFAM" id="SSF57903">
    <property type="entry name" value="FYVE/PHD zinc finger"/>
    <property type="match status" value="1"/>
</dbReference>
<comment type="subcellular location">
    <subcellularLocation>
        <location evidence="2">Chromosome</location>
    </subcellularLocation>
    <subcellularLocation>
        <location evidence="1">Nucleus</location>
    </subcellularLocation>
</comment>
<dbReference type="PANTHER" id="PTHR48225:SF7">
    <property type="entry name" value="MEIOSIS-SPECIFIC PROTEIN HOP1"/>
    <property type="match status" value="1"/>
</dbReference>
<dbReference type="SUPFAM" id="SSF56019">
    <property type="entry name" value="The spindle assembly checkpoint protein mad2"/>
    <property type="match status" value="1"/>
</dbReference>
<dbReference type="GeneID" id="63811069"/>
<keyword evidence="5" id="KW-0469">Meiosis</keyword>
<reference evidence="8 9" key="1">
    <citation type="journal article" date="2018" name="Proc. Natl. Acad. Sci. U.S.A.">
        <title>Linking secondary metabolites to gene clusters through genome sequencing of six diverse Aspergillus species.</title>
        <authorList>
            <person name="Kaerboelling I."/>
            <person name="Vesth T.C."/>
            <person name="Frisvad J.C."/>
            <person name="Nybo J.L."/>
            <person name="Theobald S."/>
            <person name="Kuo A."/>
            <person name="Bowyer P."/>
            <person name="Matsuda Y."/>
            <person name="Mondo S."/>
            <person name="Lyhne E.K."/>
            <person name="Kogle M.E."/>
            <person name="Clum A."/>
            <person name="Lipzen A."/>
            <person name="Salamov A."/>
            <person name="Ngan C.Y."/>
            <person name="Daum C."/>
            <person name="Chiniquy J."/>
            <person name="Barry K."/>
            <person name="LaButti K."/>
            <person name="Haridas S."/>
            <person name="Simmons B.A."/>
            <person name="Magnuson J.K."/>
            <person name="Mortensen U.H."/>
            <person name="Larsen T.O."/>
            <person name="Grigoriev I.V."/>
            <person name="Baker S.E."/>
            <person name="Andersen M.R."/>
        </authorList>
    </citation>
    <scope>NUCLEOTIDE SEQUENCE [LARGE SCALE GENOMIC DNA]</scope>
    <source>
        <strain evidence="8 9">IBT 24754</strain>
    </source>
</reference>
<dbReference type="Pfam" id="PF02301">
    <property type="entry name" value="HORMA"/>
    <property type="match status" value="1"/>
</dbReference>
<keyword evidence="3" id="KW-0158">Chromosome</keyword>
<name>A0A2T5LP99_9EURO</name>
<gene>
    <name evidence="8" type="ORF">P175DRAFT_0443549</name>
</gene>
<dbReference type="VEuPathDB" id="FungiDB:P175DRAFT_0443549"/>
<keyword evidence="4" id="KW-0539">Nucleus</keyword>
<evidence type="ECO:0000256" key="1">
    <source>
        <dbReference type="ARBA" id="ARBA00004123"/>
    </source>
</evidence>
<dbReference type="InterPro" id="IPR013083">
    <property type="entry name" value="Znf_RING/FYVE/PHD"/>
</dbReference>
<dbReference type="CDD" id="cd15558">
    <property type="entry name" value="PHD_Hop1p_like"/>
    <property type="match status" value="1"/>
</dbReference>
<evidence type="ECO:0000256" key="6">
    <source>
        <dbReference type="SAM" id="MobiDB-lite"/>
    </source>
</evidence>
<dbReference type="Gene3D" id="3.30.900.10">
    <property type="entry name" value="HORMA domain"/>
    <property type="match status" value="1"/>
</dbReference>
<dbReference type="InterPro" id="IPR003511">
    <property type="entry name" value="HORMA_dom"/>
</dbReference>
<organism evidence="8 9">
    <name type="scientific">Aspergillus ochraceoroseus IBT 24754</name>
    <dbReference type="NCBI Taxonomy" id="1392256"/>
    <lineage>
        <taxon>Eukaryota</taxon>
        <taxon>Fungi</taxon>
        <taxon>Dikarya</taxon>
        <taxon>Ascomycota</taxon>
        <taxon>Pezizomycotina</taxon>
        <taxon>Eurotiomycetes</taxon>
        <taxon>Eurotiomycetidae</taxon>
        <taxon>Eurotiales</taxon>
        <taxon>Aspergillaceae</taxon>
        <taxon>Aspergillus</taxon>
        <taxon>Aspergillus subgen. Nidulantes</taxon>
    </lineage>
</organism>
<sequence>MVRIKITGPASTVRLQHAQPHNDLVSSTTTSSYIRPSPVRSVIDDSSRLTAQEDPLLMQKQQSLEMVKIMLHVSFGTLFYLREFLPLPCFDDRDLKETHRQQKFSYHEFVNGNLISSIARENSDATFGSGRRGQPLKILLRGSDPKTDSILDVLETGIFDAMSKRVLEAVQLTILVDKNAPDNVLESYTFSFKYTGGQGNLNDRLESISVEPVGYTANMKCAQTARVGLETIVRRLITLSSFLPTLPNKRNLGIHLFYTEDCPSNYEPPGFTDARDGTLHYPLAENWTKETQTCGVMDSGCHKVGLKVTSLKWTGPEPEGSDSLPQIPPNLEYKDTVPRSDDIGVEDCSKQQKSTDGAGNLHEVTQDVAERERLRMMIPSQETLSSDTDFIPTQPLRASLVAGPDNMEATGQCQTHRFLLSRRKMEEIREYFDSRNSGALRNGEIWRHAVRCECGWEGEEKAMLECAFCHTRQHLVCYGYEGVQDPRIPDVHACYRCLLEQNESSILHEVKKLTLVRRTLRVILEEGYPCRTALFSEKTHCSGSTVIQITNRLRKEGFLQPTPGSKSKGFLRKGLPKFRVPHSEDIRQRMKREILDPMVKIQHHYTKQFPHDSLEAPSPPATDLNNLSTPNSQQEEISASGYDTENQGTQKSNDRFASSTTVSHNGKDKPSLIYCKPYVAGHLNPSTADTAIPTRKRTRSSQIHPEPGVIPLPTTPTHGSPGDGLRRSARKKRKISNYSKLIDVGAETSDSEQPVTSSQP</sequence>
<dbReference type="EMBL" id="MSFN02000008">
    <property type="protein sequence ID" value="PTU18108.1"/>
    <property type="molecule type" value="Genomic_DNA"/>
</dbReference>
<accession>A0A2T5LP99</accession>
<evidence type="ECO:0000259" key="7">
    <source>
        <dbReference type="PROSITE" id="PS50815"/>
    </source>
</evidence>
<protein>
    <recommendedName>
        <fullName evidence="7">HORMA domain-containing protein</fullName>
    </recommendedName>
</protein>
<dbReference type="PANTHER" id="PTHR48225">
    <property type="entry name" value="HORMA DOMAIN-CONTAINING PROTEIN 1"/>
    <property type="match status" value="1"/>
</dbReference>
<evidence type="ECO:0000256" key="3">
    <source>
        <dbReference type="ARBA" id="ARBA00022454"/>
    </source>
</evidence>